<evidence type="ECO:0000313" key="3">
    <source>
        <dbReference type="Proteomes" id="UP000467334"/>
    </source>
</evidence>
<evidence type="ECO:0000313" key="2">
    <source>
        <dbReference type="EMBL" id="KAB5308857.1"/>
    </source>
</evidence>
<dbReference type="EMBL" id="WCLE01000060">
    <property type="protein sequence ID" value="KAB5308857.1"/>
    <property type="molecule type" value="Genomic_DNA"/>
</dbReference>
<sequence>MKKQSFILSMILGFILFSSCSSDLLNVNNEVPLTKSNFCLYALGDEMILGAHKCNDIVKLRDAIDYGITNFEVDIHVSRENGNPVLMIGHELETSTGKTFEEYMDDLLQMKPDFNFLWLDFKDLSTDENEKIIRETLYRLDSKYDIKDRVLVESRYITHLTSFANDGWNVSFYSTWNSLVGKTEQQQREICENWLQSMQENNVDGISFDSDVYEVIKANFENAQVNNRPVKQYAWNYRIYYNEPDIQEKIKKYSHLAVLIIGFPNEEIPKLVLDVQFADSGVATNKGKVLSSLPVVQGTTNAIVTRWNTLYAKYEAVFDGTNFFYVPYTKEDAIGNAMQGMFSMEILFSPDGGVNPFSSMESGGLGYEMTSDNKLAFYYRANNKWVLPNNNFQIPIQVGQNAYYHAVVTYNKTTFRMYLNGNKVKEMKVSGSFNFPQKNQAPDYLMGIGGDYRDVVIPSIQNSFIGKIVYARLYKGVLSESDVKKMN</sequence>
<feature type="signal peptide" evidence="1">
    <location>
        <begin position="1"/>
        <end position="23"/>
    </location>
</feature>
<dbReference type="RefSeq" id="WP_151871613.1">
    <property type="nucleotide sequence ID" value="NZ_CP081913.1"/>
</dbReference>
<dbReference type="PROSITE" id="PS51257">
    <property type="entry name" value="PROKAR_LIPOPROTEIN"/>
    <property type="match status" value="1"/>
</dbReference>
<dbReference type="Pfam" id="PF13385">
    <property type="entry name" value="Laminin_G_3"/>
    <property type="match status" value="1"/>
</dbReference>
<evidence type="ECO:0000256" key="1">
    <source>
        <dbReference type="SAM" id="SignalP"/>
    </source>
</evidence>
<dbReference type="InterPro" id="IPR013320">
    <property type="entry name" value="ConA-like_dom_sf"/>
</dbReference>
<reference evidence="2 3" key="1">
    <citation type="journal article" date="2019" name="Nat. Med.">
        <title>A library of human gut bacterial isolates paired with longitudinal multiomics data enables mechanistic microbiome research.</title>
        <authorList>
            <person name="Poyet M."/>
            <person name="Groussin M."/>
            <person name="Gibbons S.M."/>
            <person name="Avila-Pacheco J."/>
            <person name="Jiang X."/>
            <person name="Kearney S.M."/>
            <person name="Perrotta A.R."/>
            <person name="Berdy B."/>
            <person name="Zhao S."/>
            <person name="Lieberman T.D."/>
            <person name="Swanson P.K."/>
            <person name="Smith M."/>
            <person name="Roesemann S."/>
            <person name="Alexander J.E."/>
            <person name="Rich S.A."/>
            <person name="Livny J."/>
            <person name="Vlamakis H."/>
            <person name="Clish C."/>
            <person name="Bullock K."/>
            <person name="Deik A."/>
            <person name="Scott J."/>
            <person name="Pierce K.A."/>
            <person name="Xavier R.J."/>
            <person name="Alm E.J."/>
        </authorList>
    </citation>
    <scope>NUCLEOTIDE SEQUENCE [LARGE SCALE GENOMIC DNA]</scope>
    <source>
        <strain evidence="2 3">BIOML-A6</strain>
    </source>
</reference>
<proteinExistence type="predicted"/>
<protein>
    <submittedName>
        <fullName evidence="2">LamG domain-containing protein</fullName>
    </submittedName>
</protein>
<dbReference type="SUPFAM" id="SSF49899">
    <property type="entry name" value="Concanavalin A-like lectins/glucanases"/>
    <property type="match status" value="1"/>
</dbReference>
<organism evidence="2 3">
    <name type="scientific">Bacteroides stercoris</name>
    <dbReference type="NCBI Taxonomy" id="46506"/>
    <lineage>
        <taxon>Bacteria</taxon>
        <taxon>Pseudomonadati</taxon>
        <taxon>Bacteroidota</taxon>
        <taxon>Bacteroidia</taxon>
        <taxon>Bacteroidales</taxon>
        <taxon>Bacteroidaceae</taxon>
        <taxon>Bacteroides</taxon>
    </lineage>
</organism>
<dbReference type="Gene3D" id="2.60.120.200">
    <property type="match status" value="1"/>
</dbReference>
<gene>
    <name evidence="2" type="ORF">F9958_16935</name>
</gene>
<dbReference type="GO" id="GO:0004553">
    <property type="term" value="F:hydrolase activity, hydrolyzing O-glycosyl compounds"/>
    <property type="evidence" value="ECO:0007669"/>
    <property type="project" value="UniProtKB-ARBA"/>
</dbReference>
<dbReference type="GO" id="GO:0005975">
    <property type="term" value="P:carbohydrate metabolic process"/>
    <property type="evidence" value="ECO:0007669"/>
    <property type="project" value="UniProtKB-ARBA"/>
</dbReference>
<feature type="chain" id="PRO_5029464823" evidence="1">
    <location>
        <begin position="24"/>
        <end position="487"/>
    </location>
</feature>
<name>A0A7J5L8S1_BACSE</name>
<dbReference type="AlphaFoldDB" id="A0A7J5L8S1"/>
<comment type="caution">
    <text evidence="2">The sequence shown here is derived from an EMBL/GenBank/DDBJ whole genome shotgun (WGS) entry which is preliminary data.</text>
</comment>
<accession>A0A7J5L8S1</accession>
<dbReference type="Proteomes" id="UP000467334">
    <property type="component" value="Unassembled WGS sequence"/>
</dbReference>
<keyword evidence="1" id="KW-0732">Signal</keyword>